<feature type="coiled-coil region" evidence="1">
    <location>
        <begin position="68"/>
        <end position="95"/>
    </location>
</feature>
<reference evidence="3" key="1">
    <citation type="journal article" date="2021" name="Proc. Natl. Acad. Sci. U.S.A.">
        <title>A Catalog of Tens of Thousands of Viruses from Human Metagenomes Reveals Hidden Associations with Chronic Diseases.</title>
        <authorList>
            <person name="Tisza M.J."/>
            <person name="Buck C.B."/>
        </authorList>
    </citation>
    <scope>NUCLEOTIDE SEQUENCE</scope>
    <source>
        <strain evidence="3">CtgaY24</strain>
    </source>
</reference>
<protein>
    <submittedName>
        <fullName evidence="3">Uncharacterized protein</fullName>
    </submittedName>
</protein>
<evidence type="ECO:0000256" key="2">
    <source>
        <dbReference type="SAM" id="Phobius"/>
    </source>
</evidence>
<feature type="transmembrane region" description="Helical" evidence="2">
    <location>
        <begin position="36"/>
        <end position="59"/>
    </location>
</feature>
<evidence type="ECO:0000256" key="1">
    <source>
        <dbReference type="SAM" id="Coils"/>
    </source>
</evidence>
<accession>A0A8S5SB54</accession>
<keyword evidence="2" id="KW-1133">Transmembrane helix</keyword>
<evidence type="ECO:0000313" key="3">
    <source>
        <dbReference type="EMBL" id="DAF48051.1"/>
    </source>
</evidence>
<keyword evidence="1" id="KW-0175">Coiled coil</keyword>
<name>A0A8S5SB54_9CAUD</name>
<keyword evidence="2" id="KW-0812">Transmembrane</keyword>
<keyword evidence="2" id="KW-0472">Membrane</keyword>
<organism evidence="3">
    <name type="scientific">Siphoviridae sp. ctgaY24</name>
    <dbReference type="NCBI Taxonomy" id="2827911"/>
    <lineage>
        <taxon>Viruses</taxon>
        <taxon>Duplodnaviria</taxon>
        <taxon>Heunggongvirae</taxon>
        <taxon>Uroviricota</taxon>
        <taxon>Caudoviricetes</taxon>
    </lineage>
</organism>
<proteinExistence type="predicted"/>
<sequence>MIILLFIISITMLIISIIFNKKGNEARKDTAGWFTSLILFGFTTITCLFATLGFTASVVKSKYIVEMITMYEQQNNQIEEQIDTVVKQYQEYESDTYAMTSSESSITLVSLYPDLKSDELVKKQIKVYQDNNKKITELKEKQINAKASKWWLYFGG</sequence>
<dbReference type="EMBL" id="BK032562">
    <property type="protein sequence ID" value="DAF48051.1"/>
    <property type="molecule type" value="Genomic_DNA"/>
</dbReference>